<dbReference type="PANTHER" id="PTHR44846">
    <property type="entry name" value="MANNOSYL-D-GLYCERATE TRANSPORT/METABOLISM SYSTEM REPRESSOR MNGR-RELATED"/>
    <property type="match status" value="1"/>
</dbReference>
<proteinExistence type="predicted"/>
<feature type="domain" description="HTH gntR-type" evidence="4">
    <location>
        <begin position="21"/>
        <end position="89"/>
    </location>
</feature>
<dbReference type="GO" id="GO:0003677">
    <property type="term" value="F:DNA binding"/>
    <property type="evidence" value="ECO:0007669"/>
    <property type="project" value="UniProtKB-KW"/>
</dbReference>
<sequence>MPHMLKCNNEPQGDVKMRPQNELYQLVYDFYVTRILFGYYRFGDVLPAISKINAYFHLSVPTVRAALRFLEKDGYIKIAAPKPAQVTYKASENDFLRNISAYLSARKDGLEDMKQVTSLLLGPLLTAGIKQRDDAAWRTHWQEIKDIDFNGMSLTIQLYIFAISSLNNNLISNFYWEINRYARIPYLRGQSKILKEVTEQMELLPKDEIVNYLTNELRTVYESANDRLLHVIQTVNPEILNNDVAQIPFEWNFYHKRSQIRYKLGTRIIQEILHDQYPIGSYLPSLPQMSDHYHVPLITIRRTIDFLTEFGVVKSHQGKGIQVCLGQENVDMSQANVQLALNCFLESLQFLALTIRSVSRFTFEGVSDRAFHELIQILERIHEKAMDHLVMDVFLVFLTEHCTSSAVCHCYQKLIKCLAVGYPFTLFRIKDNEFSQTYAAMVLRMITSIESRDTEGLAEQIGIFFEEQEQYFKTFILHTKIQNV</sequence>
<evidence type="ECO:0000259" key="4">
    <source>
        <dbReference type="PROSITE" id="PS50949"/>
    </source>
</evidence>
<comment type="caution">
    <text evidence="5">The sequence shown here is derived from an EMBL/GenBank/DDBJ whole genome shotgun (WGS) entry which is preliminary data.</text>
</comment>
<dbReference type="AlphaFoldDB" id="A0AA41FER2"/>
<name>A0AA41FER2_9FIRM</name>
<keyword evidence="2" id="KW-0238">DNA-binding</keyword>
<dbReference type="GO" id="GO:0045892">
    <property type="term" value="P:negative regulation of DNA-templated transcription"/>
    <property type="evidence" value="ECO:0007669"/>
    <property type="project" value="TreeGrafter"/>
</dbReference>
<dbReference type="SMART" id="SM00345">
    <property type="entry name" value="HTH_GNTR"/>
    <property type="match status" value="2"/>
</dbReference>
<organism evidence="5 6">
    <name type="scientific">Enterocloster citroniae</name>
    <dbReference type="NCBI Taxonomy" id="358743"/>
    <lineage>
        <taxon>Bacteria</taxon>
        <taxon>Bacillati</taxon>
        <taxon>Bacillota</taxon>
        <taxon>Clostridia</taxon>
        <taxon>Lachnospirales</taxon>
        <taxon>Lachnospiraceae</taxon>
        <taxon>Enterocloster</taxon>
    </lineage>
</organism>
<gene>
    <name evidence="5" type="ORF">GPL26_10090</name>
</gene>
<evidence type="ECO:0000313" key="6">
    <source>
        <dbReference type="Proteomes" id="UP000708338"/>
    </source>
</evidence>
<dbReference type="PANTHER" id="PTHR44846:SF1">
    <property type="entry name" value="MANNOSYL-D-GLYCERATE TRANSPORT_METABOLISM SYSTEM REPRESSOR MNGR-RELATED"/>
    <property type="match status" value="1"/>
</dbReference>
<dbReference type="Proteomes" id="UP000708338">
    <property type="component" value="Unassembled WGS sequence"/>
</dbReference>
<keyword evidence="1" id="KW-0805">Transcription regulation</keyword>
<feature type="domain" description="HTH gntR-type" evidence="4">
    <location>
        <begin position="258"/>
        <end position="326"/>
    </location>
</feature>
<keyword evidence="3" id="KW-0804">Transcription</keyword>
<dbReference type="InterPro" id="IPR000524">
    <property type="entry name" value="Tscrpt_reg_HTH_GntR"/>
</dbReference>
<dbReference type="InterPro" id="IPR050679">
    <property type="entry name" value="Bact_HTH_transcr_reg"/>
</dbReference>
<evidence type="ECO:0000256" key="3">
    <source>
        <dbReference type="ARBA" id="ARBA00023163"/>
    </source>
</evidence>
<evidence type="ECO:0000313" key="5">
    <source>
        <dbReference type="EMBL" id="MBT9809990.1"/>
    </source>
</evidence>
<dbReference type="GO" id="GO:0003700">
    <property type="term" value="F:DNA-binding transcription factor activity"/>
    <property type="evidence" value="ECO:0007669"/>
    <property type="project" value="InterPro"/>
</dbReference>
<dbReference type="PROSITE" id="PS50949">
    <property type="entry name" value="HTH_GNTR"/>
    <property type="match status" value="2"/>
</dbReference>
<dbReference type="Gene3D" id="1.10.10.10">
    <property type="entry name" value="Winged helix-like DNA-binding domain superfamily/Winged helix DNA-binding domain"/>
    <property type="match status" value="2"/>
</dbReference>
<evidence type="ECO:0000256" key="2">
    <source>
        <dbReference type="ARBA" id="ARBA00023125"/>
    </source>
</evidence>
<dbReference type="InterPro" id="IPR036390">
    <property type="entry name" value="WH_DNA-bd_sf"/>
</dbReference>
<dbReference type="Pfam" id="PF00392">
    <property type="entry name" value="GntR"/>
    <property type="match status" value="2"/>
</dbReference>
<dbReference type="SUPFAM" id="SSF46785">
    <property type="entry name" value="Winged helix' DNA-binding domain"/>
    <property type="match status" value="2"/>
</dbReference>
<evidence type="ECO:0000256" key="1">
    <source>
        <dbReference type="ARBA" id="ARBA00023015"/>
    </source>
</evidence>
<accession>A0AA41FER2</accession>
<protein>
    <submittedName>
        <fullName evidence="5">GntR family transcriptional regulator</fullName>
    </submittedName>
</protein>
<reference evidence="5" key="1">
    <citation type="journal article" date="2021" name="Gut Microbes">
        <title>A synthetic consortium of 100 gut commensals modulates the composition and function in a colon model of the microbiome of elderly subjects.</title>
        <authorList>
            <person name="Perez M."/>
            <person name="Ntemiri A."/>
            <person name="Tan H."/>
            <person name="Harris H.M.B."/>
            <person name="Roager H.M."/>
            <person name="Ribiere C."/>
            <person name="O'Toole P.W."/>
        </authorList>
    </citation>
    <scope>NUCLEOTIDE SEQUENCE</scope>
    <source>
        <strain evidence="5">MCC335</strain>
    </source>
</reference>
<dbReference type="InterPro" id="IPR036388">
    <property type="entry name" value="WH-like_DNA-bd_sf"/>
</dbReference>
<dbReference type="EMBL" id="WQPS01000012">
    <property type="protein sequence ID" value="MBT9809990.1"/>
    <property type="molecule type" value="Genomic_DNA"/>
</dbReference>